<dbReference type="WBParaSite" id="BTMF_0001392701-mRNA-1">
    <property type="protein sequence ID" value="BTMF_0001392701-mRNA-1"/>
    <property type="gene ID" value="BTMF_0001392701"/>
</dbReference>
<protein>
    <submittedName>
        <fullName evidence="1">Secreted protein</fullName>
    </submittedName>
</protein>
<accession>A0A0R3R1P0</accession>
<evidence type="ECO:0000313" key="1">
    <source>
        <dbReference type="WBParaSite" id="BTMF_0001392701-mRNA-1"/>
    </source>
</evidence>
<proteinExistence type="predicted"/>
<dbReference type="AlphaFoldDB" id="A0A0R3R1P0"/>
<reference evidence="1" key="1">
    <citation type="submission" date="2017-02" db="UniProtKB">
        <authorList>
            <consortium name="WormBaseParasite"/>
        </authorList>
    </citation>
    <scope>IDENTIFICATION</scope>
</reference>
<organism evidence="1">
    <name type="scientific">Brugia timori</name>
    <dbReference type="NCBI Taxonomy" id="42155"/>
    <lineage>
        <taxon>Eukaryota</taxon>
        <taxon>Metazoa</taxon>
        <taxon>Ecdysozoa</taxon>
        <taxon>Nematoda</taxon>
        <taxon>Chromadorea</taxon>
        <taxon>Rhabditida</taxon>
        <taxon>Spirurina</taxon>
        <taxon>Spiruromorpha</taxon>
        <taxon>Filarioidea</taxon>
        <taxon>Onchocercidae</taxon>
        <taxon>Brugia</taxon>
    </lineage>
</organism>
<sequence>LLLCVFYRFIQPDFSTGFLCCENNLLRDFQVFVRHKVRGIKYVIFSSQNHLPLILKRALEDNSIYLHNYYVNQQLLCDKTQTSKKFMKIHDMK</sequence>
<name>A0A0R3R1P0_9BILA</name>